<dbReference type="OrthoDB" id="2325716at2759"/>
<accession>A0A8S1HPV2</accession>
<organism evidence="2 3">
    <name type="scientific">Caenorhabditis auriculariae</name>
    <dbReference type="NCBI Taxonomy" id="2777116"/>
    <lineage>
        <taxon>Eukaryota</taxon>
        <taxon>Metazoa</taxon>
        <taxon>Ecdysozoa</taxon>
        <taxon>Nematoda</taxon>
        <taxon>Chromadorea</taxon>
        <taxon>Rhabditida</taxon>
        <taxon>Rhabditina</taxon>
        <taxon>Rhabditomorpha</taxon>
        <taxon>Rhabditoidea</taxon>
        <taxon>Rhabditidae</taxon>
        <taxon>Peloderinae</taxon>
        <taxon>Caenorhabditis</taxon>
    </lineage>
</organism>
<comment type="caution">
    <text evidence="2">The sequence shown here is derived from an EMBL/GenBank/DDBJ whole genome shotgun (WGS) entry which is preliminary data.</text>
</comment>
<feature type="domain" description="ORC1/DEAH AAA+ ATPase" evidence="1">
    <location>
        <begin position="265"/>
        <end position="355"/>
    </location>
</feature>
<evidence type="ECO:0000313" key="3">
    <source>
        <dbReference type="Proteomes" id="UP000835052"/>
    </source>
</evidence>
<name>A0A8S1HPV2_9PELO</name>
<evidence type="ECO:0000313" key="2">
    <source>
        <dbReference type="EMBL" id="CAD6196265.1"/>
    </source>
</evidence>
<dbReference type="Proteomes" id="UP000835052">
    <property type="component" value="Unassembled WGS sequence"/>
</dbReference>
<dbReference type="AlphaFoldDB" id="A0A8S1HPV2"/>
<keyword evidence="3" id="KW-1185">Reference proteome</keyword>
<reference evidence="2" key="1">
    <citation type="submission" date="2020-10" db="EMBL/GenBank/DDBJ databases">
        <authorList>
            <person name="Kikuchi T."/>
        </authorList>
    </citation>
    <scope>NUCLEOTIDE SEQUENCE</scope>
    <source>
        <strain evidence="2">NKZ352</strain>
    </source>
</reference>
<dbReference type="GO" id="GO:0016887">
    <property type="term" value="F:ATP hydrolysis activity"/>
    <property type="evidence" value="ECO:0007669"/>
    <property type="project" value="InterPro"/>
</dbReference>
<gene>
    <name evidence="2" type="ORF">CAUJ_LOCUS12180</name>
</gene>
<dbReference type="EMBL" id="CAJGYM010000069">
    <property type="protein sequence ID" value="CAD6196265.1"/>
    <property type="molecule type" value="Genomic_DNA"/>
</dbReference>
<dbReference type="InterPro" id="IPR027417">
    <property type="entry name" value="P-loop_NTPase"/>
</dbReference>
<dbReference type="Gene3D" id="3.40.50.300">
    <property type="entry name" value="P-loop containing nucleotide triphosphate hydrolases"/>
    <property type="match status" value="1"/>
</dbReference>
<protein>
    <recommendedName>
        <fullName evidence="1">ORC1/DEAH AAA+ ATPase domain-containing protein</fullName>
    </recommendedName>
</protein>
<dbReference type="SUPFAM" id="SSF52540">
    <property type="entry name" value="P-loop containing nucleoside triphosphate hydrolases"/>
    <property type="match status" value="1"/>
</dbReference>
<sequence length="618" mass="69876">MGCTVSSDGTKFAPSELDLIWRRMSIDGRPQIPNLDKNRNWKILRIVLIEEELQPIASKSKIFLQLEDFNSGSKSNYDEISSVYMLAHCIREAKSHDWAYIHLLGECVGYILEDTFKDDRFLKRNNLSVGLSLNEIALALFLHRNPAFLDEIPFNVQSFTDDEVLRQRAIYFAANVKNNARPTAYKEYSVKTDGMNNPHFKQIVLTGLEPMLSAVEQLIRSAISQSYPSPSPPLGGAELLAQYYSNISLPHVESVVRQVQENASRPGITVVCGNYGSGKTAVCMELRNKLRPEPIWISARPGMNSEDVLRDVGRRGKVIVYEDVRHKMTSVVIIDDADLLGKELLKVVEELSERASVVVTVRKSKPSMKFSNCEIFDLPPMPEAVALKRLARWLDGPLAGDGLSSPESVQKAEKILKLSSKSEPKDIEEGRKENLGWNEWKCRIIGSLSRLGTTDEKCANLVNISTSRVCEAEVCLMETEGRGHLLIGILCFLTIVETGLTETELRSLLAKEDHVLPSGFRKKILPFEYSLEPYGKTLGQVSALRWRFCALRLAHILLKIDDDSNHFLLPSVFKRIVCKRYLHSANNRNHFKSRLGHVIIERPMPWTQHRLAEIAFYL</sequence>
<evidence type="ECO:0000259" key="1">
    <source>
        <dbReference type="Pfam" id="PF13401"/>
    </source>
</evidence>
<proteinExistence type="predicted"/>
<dbReference type="InterPro" id="IPR049945">
    <property type="entry name" value="AAA_22"/>
</dbReference>
<dbReference type="Pfam" id="PF13401">
    <property type="entry name" value="AAA_22"/>
    <property type="match status" value="1"/>
</dbReference>